<feature type="compositionally biased region" description="Polar residues" evidence="3">
    <location>
        <begin position="85"/>
        <end position="97"/>
    </location>
</feature>
<evidence type="ECO:0000256" key="3">
    <source>
        <dbReference type="SAM" id="MobiDB-lite"/>
    </source>
</evidence>
<accession>A0ABR1VN60</accession>
<comment type="caution">
    <text evidence="4">The sequence shown here is derived from an EMBL/GenBank/DDBJ whole genome shotgun (WGS) entry which is preliminary data.</text>
</comment>
<keyword evidence="1" id="KW-0540">Nuclease</keyword>
<evidence type="ECO:0000313" key="4">
    <source>
        <dbReference type="EMBL" id="KAK8072691.1"/>
    </source>
</evidence>
<evidence type="ECO:0000256" key="1">
    <source>
        <dbReference type="ARBA" id="ARBA00022722"/>
    </source>
</evidence>
<feature type="compositionally biased region" description="Basic residues" evidence="3">
    <location>
        <begin position="63"/>
        <end position="75"/>
    </location>
</feature>
<evidence type="ECO:0000256" key="2">
    <source>
        <dbReference type="ARBA" id="ARBA00022801"/>
    </source>
</evidence>
<feature type="region of interest" description="Disordered" evidence="3">
    <location>
        <begin position="56"/>
        <end position="113"/>
    </location>
</feature>
<dbReference type="InterPro" id="IPR016191">
    <property type="entry name" value="Ribonuclease/ribotoxin"/>
</dbReference>
<reference evidence="4 5" key="1">
    <citation type="submission" date="2023-01" db="EMBL/GenBank/DDBJ databases">
        <title>Analysis of 21 Apiospora genomes using comparative genomics revels a genus with tremendous synthesis potential of carbohydrate active enzymes and secondary metabolites.</title>
        <authorList>
            <person name="Sorensen T."/>
        </authorList>
    </citation>
    <scope>NUCLEOTIDE SEQUENCE [LARGE SCALE GENOMIC DNA]</scope>
    <source>
        <strain evidence="4 5">CBS 83171</strain>
    </source>
</reference>
<dbReference type="Pfam" id="PF00545">
    <property type="entry name" value="Ribonuclease"/>
    <property type="match status" value="1"/>
</dbReference>
<feature type="compositionally biased region" description="Basic and acidic residues" evidence="3">
    <location>
        <begin position="198"/>
        <end position="211"/>
    </location>
</feature>
<gene>
    <name evidence="4" type="ORF">PG996_006039</name>
</gene>
<dbReference type="Proteomes" id="UP001446871">
    <property type="component" value="Unassembled WGS sequence"/>
</dbReference>
<keyword evidence="5" id="KW-1185">Reference proteome</keyword>
<protein>
    <submittedName>
        <fullName evidence="4">Uncharacterized protein</fullName>
    </submittedName>
</protein>
<dbReference type="SUPFAM" id="SSF53933">
    <property type="entry name" value="Microbial ribonucleases"/>
    <property type="match status" value="1"/>
</dbReference>
<organism evidence="4 5">
    <name type="scientific">Apiospora saccharicola</name>
    <dbReference type="NCBI Taxonomy" id="335842"/>
    <lineage>
        <taxon>Eukaryota</taxon>
        <taxon>Fungi</taxon>
        <taxon>Dikarya</taxon>
        <taxon>Ascomycota</taxon>
        <taxon>Pezizomycotina</taxon>
        <taxon>Sordariomycetes</taxon>
        <taxon>Xylariomycetidae</taxon>
        <taxon>Amphisphaeriales</taxon>
        <taxon>Apiosporaceae</taxon>
        <taxon>Apiospora</taxon>
    </lineage>
</organism>
<evidence type="ECO:0000313" key="5">
    <source>
        <dbReference type="Proteomes" id="UP001446871"/>
    </source>
</evidence>
<sequence length="240" mass="26154">MARRSGKPCSSTQVAIAVTGSSSTQIAVAGTGSSLSVQISTSAPASVAVAVERNDEKAIRHSNTGKRNRRNRRNRQRLEAATLVHGSTMTQTRTRQPSAPEFTRRGPYYETSITDDPEYTYLEASDVERQVLEAPTRRQSQGGYPKAYRNDPPLPLSSPGPHLEYPIVPSPRLGQAGVNYQRGSAPGPVRAIFNETDRSRFDVGFHDDTKAPPRPQKGKGYQNSPFSLATYHPGGTDVCK</sequence>
<dbReference type="Gene3D" id="3.10.450.30">
    <property type="entry name" value="Microbial ribonucleases"/>
    <property type="match status" value="1"/>
</dbReference>
<proteinExistence type="predicted"/>
<keyword evidence="2" id="KW-0378">Hydrolase</keyword>
<dbReference type="InterPro" id="IPR000026">
    <property type="entry name" value="N1-like"/>
</dbReference>
<feature type="region of interest" description="Disordered" evidence="3">
    <location>
        <begin position="198"/>
        <end position="240"/>
    </location>
</feature>
<feature type="region of interest" description="Disordered" evidence="3">
    <location>
        <begin position="132"/>
        <end position="151"/>
    </location>
</feature>
<dbReference type="EMBL" id="JAQQWM010000003">
    <property type="protein sequence ID" value="KAK8072691.1"/>
    <property type="molecule type" value="Genomic_DNA"/>
</dbReference>
<name>A0ABR1VN60_9PEZI</name>